<proteinExistence type="predicted"/>
<dbReference type="Proteomes" id="UP000315369">
    <property type="component" value="Unassembled WGS sequence"/>
</dbReference>
<feature type="region of interest" description="Disordered" evidence="1">
    <location>
        <begin position="1"/>
        <end position="69"/>
    </location>
</feature>
<organism evidence="2 3">
    <name type="scientific">Myxococcus llanfairpwllgwyngyllgogerychwyrndrobwllllantysiliogogogochensis</name>
    <dbReference type="NCBI Taxonomy" id="2590453"/>
    <lineage>
        <taxon>Bacteria</taxon>
        <taxon>Pseudomonadati</taxon>
        <taxon>Myxococcota</taxon>
        <taxon>Myxococcia</taxon>
        <taxon>Myxococcales</taxon>
        <taxon>Cystobacterineae</taxon>
        <taxon>Myxococcaceae</taxon>
        <taxon>Myxococcus</taxon>
    </lineage>
</organism>
<evidence type="ECO:0000313" key="3">
    <source>
        <dbReference type="Proteomes" id="UP000315369"/>
    </source>
</evidence>
<dbReference type="OrthoDB" id="5383108at2"/>
<accession>A0A540X495</accession>
<sequence>MARKKIAEGYGGTSEQRQRQLQGDSFSERAPHTPAESEATRSTPDKDGTMVTVHPLENEDEDDLWRGKP</sequence>
<evidence type="ECO:0000256" key="1">
    <source>
        <dbReference type="SAM" id="MobiDB-lite"/>
    </source>
</evidence>
<keyword evidence="3" id="KW-1185">Reference proteome</keyword>
<dbReference type="EMBL" id="VIFM01000031">
    <property type="protein sequence ID" value="TQF16019.1"/>
    <property type="molecule type" value="Genomic_DNA"/>
</dbReference>
<comment type="caution">
    <text evidence="2">The sequence shown here is derived from an EMBL/GenBank/DDBJ whole genome shotgun (WGS) entry which is preliminary data.</text>
</comment>
<gene>
    <name evidence="2" type="ORF">FJV41_10635</name>
</gene>
<feature type="compositionally biased region" description="Polar residues" evidence="1">
    <location>
        <begin position="13"/>
        <end position="25"/>
    </location>
</feature>
<dbReference type="AlphaFoldDB" id="A0A540X495"/>
<name>A0A540X495_9BACT</name>
<evidence type="ECO:0000313" key="2">
    <source>
        <dbReference type="EMBL" id="TQF16019.1"/>
    </source>
</evidence>
<reference evidence="2 3" key="1">
    <citation type="submission" date="2019-06" db="EMBL/GenBank/DDBJ databases">
        <authorList>
            <person name="Livingstone P."/>
            <person name="Whitworth D."/>
        </authorList>
    </citation>
    <scope>NUCLEOTIDE SEQUENCE [LARGE SCALE GENOMIC DNA]</scope>
    <source>
        <strain evidence="2 3">AM401</strain>
    </source>
</reference>
<protein>
    <submittedName>
        <fullName evidence="2">Uncharacterized protein</fullName>
    </submittedName>
</protein>
<dbReference type="RefSeq" id="WP_141642329.1">
    <property type="nucleotide sequence ID" value="NZ_VIFM01000031.1"/>
</dbReference>